<dbReference type="Gene3D" id="3.30.559.10">
    <property type="entry name" value="Chloramphenicol acetyltransferase-like domain"/>
    <property type="match status" value="1"/>
</dbReference>
<name>A0A557XYX5_9MYCO</name>
<dbReference type="Gene3D" id="3.30.559.30">
    <property type="entry name" value="Nonribosomal peptide synthetase, condensation domain"/>
    <property type="match status" value="1"/>
</dbReference>
<dbReference type="EMBL" id="VMQU01000013">
    <property type="protein sequence ID" value="TVS91405.1"/>
    <property type="molecule type" value="Genomic_DNA"/>
</dbReference>
<dbReference type="InterPro" id="IPR023213">
    <property type="entry name" value="CAT-like_dom_sf"/>
</dbReference>
<dbReference type="SUPFAM" id="SSF52777">
    <property type="entry name" value="CoA-dependent acyltransferases"/>
    <property type="match status" value="2"/>
</dbReference>
<accession>A0A557XYX5</accession>
<dbReference type="InterPro" id="IPR004255">
    <property type="entry name" value="O-acyltransferase_WSD1_N"/>
</dbReference>
<dbReference type="GO" id="GO:0019432">
    <property type="term" value="P:triglyceride biosynthetic process"/>
    <property type="evidence" value="ECO:0007669"/>
    <property type="project" value="UniProtKB-UniPathway"/>
</dbReference>
<dbReference type="OrthoDB" id="9810950at2"/>
<organism evidence="2 3">
    <name type="scientific">Mycobacterium helveticum</name>
    <dbReference type="NCBI Taxonomy" id="2592811"/>
    <lineage>
        <taxon>Bacteria</taxon>
        <taxon>Bacillati</taxon>
        <taxon>Actinomycetota</taxon>
        <taxon>Actinomycetes</taxon>
        <taxon>Mycobacteriales</taxon>
        <taxon>Mycobacteriaceae</taxon>
        <taxon>Mycobacterium</taxon>
    </lineage>
</organism>
<gene>
    <name evidence="2" type="ORF">FPZ47_04910</name>
</gene>
<dbReference type="UniPathway" id="UPA00282"/>
<evidence type="ECO:0000259" key="1">
    <source>
        <dbReference type="Pfam" id="PF03007"/>
    </source>
</evidence>
<dbReference type="Pfam" id="PF03007">
    <property type="entry name" value="WS_DGAT_cat"/>
    <property type="match status" value="1"/>
</dbReference>
<feature type="domain" description="O-acyltransferase WSD1-like N-terminal" evidence="1">
    <location>
        <begin position="30"/>
        <end position="275"/>
    </location>
</feature>
<keyword evidence="3" id="KW-1185">Reference proteome</keyword>
<evidence type="ECO:0000313" key="3">
    <source>
        <dbReference type="Proteomes" id="UP000320513"/>
    </source>
</evidence>
<evidence type="ECO:0000313" key="2">
    <source>
        <dbReference type="EMBL" id="TVS91405.1"/>
    </source>
</evidence>
<reference evidence="2 3" key="1">
    <citation type="submission" date="2019-07" db="EMBL/GenBank/DDBJ databases">
        <title>New Mycobacterium species.</title>
        <authorList>
            <person name="Tortoli E."/>
            <person name="Ghielmetti G."/>
            <person name="Friedel U."/>
            <person name="Trovato A."/>
        </authorList>
    </citation>
    <scope>NUCLEOTIDE SEQUENCE [LARGE SCALE GENOMIC DNA]</scope>
    <source>
        <strain evidence="2 3">16-83</strain>
    </source>
</reference>
<dbReference type="GO" id="GO:0004144">
    <property type="term" value="F:diacylglycerol O-acyltransferase activity"/>
    <property type="evidence" value="ECO:0007669"/>
    <property type="project" value="InterPro"/>
</dbReference>
<proteinExistence type="predicted"/>
<dbReference type="AlphaFoldDB" id="A0A557XYX5"/>
<protein>
    <recommendedName>
        <fullName evidence="1">O-acyltransferase WSD1-like N-terminal domain-containing protein</fullName>
    </recommendedName>
</protein>
<comment type="caution">
    <text evidence="2">The sequence shown here is derived from an EMBL/GenBank/DDBJ whole genome shotgun (WGS) entry which is preliminary data.</text>
</comment>
<dbReference type="Proteomes" id="UP000320513">
    <property type="component" value="Unassembled WGS sequence"/>
</dbReference>
<sequence length="463" mass="50129">MGEHRNTPDYLNPRDAHAFFRGGNTQSELIAICFVDRPADDSEPVFDQVRARLDARTASIPRLMQHVVTTPLKLAPPAWFDAAHLDLDYHLQSRRVCGGEFPELMHAVEDALGPLDLRRPPWRVYVVEGFDDGKWAIVVQAHHVLGDGQACVALFGMALLDIEFTAPPQAGRPKVCAPPMHQLVRQGLARRGRGVAWGSRNTLAALRSRHRVTTAARDLTRLAGLVGRELRHPYRPAAINRPASGEWVFRTTSRPLAELRALAESTPRATVNTVYLAAVAHALEEALAAQDSPLSAPLKIGVPKSLRQGTDHVGVNSSTQTSNLVIAAPLSPQHPLELLRSITDRLRHALDSDEPAIRSMLGKGGAVQTWPMKWNVTATLLNGPPDGISGLGGRLDQCLLAALPGGTKALGLIGSAHNGNLSIIVVADRSLAALAERVCTGIQVWLDDLTKQIIAEDHGRLEA</sequence>
<dbReference type="RefSeq" id="WP_144946602.1">
    <property type="nucleotide sequence ID" value="NZ_VMQU01000013.1"/>
</dbReference>